<dbReference type="AlphaFoldDB" id="X0YT25"/>
<dbReference type="EMBL" id="BARS01047429">
    <property type="protein sequence ID" value="GAG39821.1"/>
    <property type="molecule type" value="Genomic_DNA"/>
</dbReference>
<organism evidence="1">
    <name type="scientific">marine sediment metagenome</name>
    <dbReference type="NCBI Taxonomy" id="412755"/>
    <lineage>
        <taxon>unclassified sequences</taxon>
        <taxon>metagenomes</taxon>
        <taxon>ecological metagenomes</taxon>
    </lineage>
</organism>
<dbReference type="Gene3D" id="3.50.50.60">
    <property type="entry name" value="FAD/NAD(P)-binding domain"/>
    <property type="match status" value="1"/>
</dbReference>
<comment type="caution">
    <text evidence="1">The sequence shown here is derived from an EMBL/GenBank/DDBJ whole genome shotgun (WGS) entry which is preliminary data.</text>
</comment>
<gene>
    <name evidence="1" type="ORF">S01H1_71244</name>
</gene>
<sequence>MKNADLVVIGGSAAGVQAAMVASRHYMIDSIIVIRQEEKVLVPCGIPYIFGTLGSADKNLMPDALLGNAELMVDEATG</sequence>
<evidence type="ECO:0008006" key="2">
    <source>
        <dbReference type="Google" id="ProtNLM"/>
    </source>
</evidence>
<feature type="non-terminal residue" evidence="1">
    <location>
        <position position="78"/>
    </location>
</feature>
<name>X0YT25_9ZZZZ</name>
<protein>
    <recommendedName>
        <fullName evidence="2">FAD/NAD(P)-binding domain-containing protein</fullName>
    </recommendedName>
</protein>
<dbReference type="SUPFAM" id="SSF51905">
    <property type="entry name" value="FAD/NAD(P)-binding domain"/>
    <property type="match status" value="1"/>
</dbReference>
<dbReference type="InterPro" id="IPR036188">
    <property type="entry name" value="FAD/NAD-bd_sf"/>
</dbReference>
<reference evidence="1" key="1">
    <citation type="journal article" date="2014" name="Front. Microbiol.">
        <title>High frequency of phylogenetically diverse reductive dehalogenase-homologous genes in deep subseafloor sedimentary metagenomes.</title>
        <authorList>
            <person name="Kawai M."/>
            <person name="Futagami T."/>
            <person name="Toyoda A."/>
            <person name="Takaki Y."/>
            <person name="Nishi S."/>
            <person name="Hori S."/>
            <person name="Arai W."/>
            <person name="Tsubouchi T."/>
            <person name="Morono Y."/>
            <person name="Uchiyama I."/>
            <person name="Ito T."/>
            <person name="Fujiyama A."/>
            <person name="Inagaki F."/>
            <person name="Takami H."/>
        </authorList>
    </citation>
    <scope>NUCLEOTIDE SEQUENCE</scope>
    <source>
        <strain evidence="1">Expedition CK06-06</strain>
    </source>
</reference>
<accession>X0YT25</accession>
<proteinExistence type="predicted"/>
<evidence type="ECO:0000313" key="1">
    <source>
        <dbReference type="EMBL" id="GAG39821.1"/>
    </source>
</evidence>